<name>A0A812PSB9_9DINO</name>
<proteinExistence type="predicted"/>
<protein>
    <submittedName>
        <fullName evidence="1">Uncharacterized protein</fullName>
    </submittedName>
</protein>
<comment type="caution">
    <text evidence="1">The sequence shown here is derived from an EMBL/GenBank/DDBJ whole genome shotgun (WGS) entry which is preliminary data.</text>
</comment>
<organism evidence="1 2">
    <name type="scientific">Symbiodinium natans</name>
    <dbReference type="NCBI Taxonomy" id="878477"/>
    <lineage>
        <taxon>Eukaryota</taxon>
        <taxon>Sar</taxon>
        <taxon>Alveolata</taxon>
        <taxon>Dinophyceae</taxon>
        <taxon>Suessiales</taxon>
        <taxon>Symbiodiniaceae</taxon>
        <taxon>Symbiodinium</taxon>
    </lineage>
</organism>
<accession>A0A812PSB9</accession>
<keyword evidence="2" id="KW-1185">Reference proteome</keyword>
<evidence type="ECO:0000313" key="2">
    <source>
        <dbReference type="Proteomes" id="UP000604046"/>
    </source>
</evidence>
<reference evidence="1" key="1">
    <citation type="submission" date="2021-02" db="EMBL/GenBank/DDBJ databases">
        <authorList>
            <person name="Dougan E. K."/>
            <person name="Rhodes N."/>
            <person name="Thang M."/>
            <person name="Chan C."/>
        </authorList>
    </citation>
    <scope>NUCLEOTIDE SEQUENCE</scope>
</reference>
<gene>
    <name evidence="1" type="ORF">SNAT2548_LOCUS19268</name>
</gene>
<sequence length="109" mass="11768">MQSLDVHHTAYSIQAVGLHLGGQMGAGLGGRFCTMVRNGQHTWLLKDGAPARSCNLHSGHQRGVRMFWCIRMSSSMAEVEVQDASPLTEQVMHVPPLASSGSGNSCYDK</sequence>
<evidence type="ECO:0000313" key="1">
    <source>
        <dbReference type="EMBL" id="CAE7359453.1"/>
    </source>
</evidence>
<dbReference type="EMBL" id="CAJNDS010002171">
    <property type="protein sequence ID" value="CAE7359453.1"/>
    <property type="molecule type" value="Genomic_DNA"/>
</dbReference>
<dbReference type="AlphaFoldDB" id="A0A812PSB9"/>
<dbReference type="Proteomes" id="UP000604046">
    <property type="component" value="Unassembled WGS sequence"/>
</dbReference>